<sequence length="77" mass="8596">MAGLFFSKFGAKDLVAMATPTPPQPSYRRRVRIDRGKPSLFLTSPSFLRSFGVQPALKQKTYLPSSNQLPFLFCTGK</sequence>
<reference evidence="1 2" key="1">
    <citation type="journal article" date="2022" name="Allergy">
        <title>Genome assembly and annotation of Periplaneta americana reveal a comprehensive cockroach allergen profile.</title>
        <authorList>
            <person name="Wang L."/>
            <person name="Xiong Q."/>
            <person name="Saelim N."/>
            <person name="Wang L."/>
            <person name="Nong W."/>
            <person name="Wan A.T."/>
            <person name="Shi M."/>
            <person name="Liu X."/>
            <person name="Cao Q."/>
            <person name="Hui J.H.L."/>
            <person name="Sookrung N."/>
            <person name="Leung T.F."/>
            <person name="Tungtrongchitr A."/>
            <person name="Tsui S.K.W."/>
        </authorList>
    </citation>
    <scope>NUCLEOTIDE SEQUENCE [LARGE SCALE GENOMIC DNA]</scope>
    <source>
        <strain evidence="1">PWHHKU_190912</strain>
    </source>
</reference>
<name>A0ABQ8SYP2_PERAM</name>
<accession>A0ABQ8SYP2</accession>
<proteinExistence type="predicted"/>
<evidence type="ECO:0000313" key="2">
    <source>
        <dbReference type="Proteomes" id="UP001148838"/>
    </source>
</evidence>
<keyword evidence="2" id="KW-1185">Reference proteome</keyword>
<dbReference type="Proteomes" id="UP001148838">
    <property type="component" value="Unassembled WGS sequence"/>
</dbReference>
<organism evidence="1 2">
    <name type="scientific">Periplaneta americana</name>
    <name type="common">American cockroach</name>
    <name type="synonym">Blatta americana</name>
    <dbReference type="NCBI Taxonomy" id="6978"/>
    <lineage>
        <taxon>Eukaryota</taxon>
        <taxon>Metazoa</taxon>
        <taxon>Ecdysozoa</taxon>
        <taxon>Arthropoda</taxon>
        <taxon>Hexapoda</taxon>
        <taxon>Insecta</taxon>
        <taxon>Pterygota</taxon>
        <taxon>Neoptera</taxon>
        <taxon>Polyneoptera</taxon>
        <taxon>Dictyoptera</taxon>
        <taxon>Blattodea</taxon>
        <taxon>Blattoidea</taxon>
        <taxon>Blattidae</taxon>
        <taxon>Blattinae</taxon>
        <taxon>Periplaneta</taxon>
    </lineage>
</organism>
<gene>
    <name evidence="1" type="ORF">ANN_14860</name>
</gene>
<dbReference type="EMBL" id="JAJSOF020000019">
    <property type="protein sequence ID" value="KAJ4438906.1"/>
    <property type="molecule type" value="Genomic_DNA"/>
</dbReference>
<evidence type="ECO:0000313" key="1">
    <source>
        <dbReference type="EMBL" id="KAJ4438906.1"/>
    </source>
</evidence>
<comment type="caution">
    <text evidence="1">The sequence shown here is derived from an EMBL/GenBank/DDBJ whole genome shotgun (WGS) entry which is preliminary data.</text>
</comment>
<protein>
    <submittedName>
        <fullName evidence="1">Uncharacterized protein</fullName>
    </submittedName>
</protein>